<evidence type="ECO:0008006" key="4">
    <source>
        <dbReference type="Google" id="ProtNLM"/>
    </source>
</evidence>
<dbReference type="RefSeq" id="WP_236404120.1">
    <property type="nucleotide sequence ID" value="NZ_JAKJHZ010000010.1"/>
</dbReference>
<gene>
    <name evidence="2" type="ORF">L2K70_17055</name>
</gene>
<accession>A0ABS9HGT4</accession>
<keyword evidence="1" id="KW-0472">Membrane</keyword>
<evidence type="ECO:0000313" key="2">
    <source>
        <dbReference type="EMBL" id="MCF6379323.1"/>
    </source>
</evidence>
<dbReference type="EMBL" id="JAKJHZ010000010">
    <property type="protein sequence ID" value="MCF6379323.1"/>
    <property type="molecule type" value="Genomic_DNA"/>
</dbReference>
<feature type="transmembrane region" description="Helical" evidence="1">
    <location>
        <begin position="102"/>
        <end position="120"/>
    </location>
</feature>
<keyword evidence="3" id="KW-1185">Reference proteome</keyword>
<keyword evidence="1" id="KW-1133">Transmembrane helix</keyword>
<organism evidence="2 3">
    <name type="scientific">Nocardioides potassii</name>
    <dbReference type="NCBI Taxonomy" id="2911371"/>
    <lineage>
        <taxon>Bacteria</taxon>
        <taxon>Bacillati</taxon>
        <taxon>Actinomycetota</taxon>
        <taxon>Actinomycetes</taxon>
        <taxon>Propionibacteriales</taxon>
        <taxon>Nocardioidaceae</taxon>
        <taxon>Nocardioides</taxon>
    </lineage>
</organism>
<evidence type="ECO:0000256" key="1">
    <source>
        <dbReference type="SAM" id="Phobius"/>
    </source>
</evidence>
<sequence>MTSSGRIRATLRELPRTSRVALVLMLVVPTLTWLVVVWHTRPYSAEQVEADRARVEALPAYVRDVAECQALLGELGAGCGEITFAEYTSITREPLTLESGRSLWAVLGVAAMALAVGARWPSGTGVRDLLASAARVLVLGSVASLAISAVWWWGLEWIAERRDLADTEGPGGVSLRASVLVGLSGVMGVAVPQLVRGGLMRFVAVPLACTGLGLVLLLARPVAPWLPPLNVHALLVGGADYAIPPDQVVCTPPGPDRSVFTTWFGSSSTGEYCPPAERTRTTGEALLYLTVTTLVLTAAAVLTRVRRRPAADATRA</sequence>
<feature type="transmembrane region" description="Helical" evidence="1">
    <location>
        <begin position="198"/>
        <end position="219"/>
    </location>
</feature>
<proteinExistence type="predicted"/>
<feature type="transmembrane region" description="Helical" evidence="1">
    <location>
        <begin position="132"/>
        <end position="153"/>
    </location>
</feature>
<name>A0ABS9HGT4_9ACTN</name>
<comment type="caution">
    <text evidence="2">The sequence shown here is derived from an EMBL/GenBank/DDBJ whole genome shotgun (WGS) entry which is preliminary data.</text>
</comment>
<reference evidence="2 3" key="1">
    <citation type="submission" date="2022-01" db="EMBL/GenBank/DDBJ databases">
        <title>Nocardioides sp. nov., an actinomycete isolated from mining soil.</title>
        <authorList>
            <person name="Liu L."/>
        </authorList>
    </citation>
    <scope>NUCLEOTIDE SEQUENCE [LARGE SCALE GENOMIC DNA]</scope>
    <source>
        <strain evidence="2 3">KLBMP 9356</strain>
    </source>
</reference>
<feature type="transmembrane region" description="Helical" evidence="1">
    <location>
        <begin position="20"/>
        <end position="39"/>
    </location>
</feature>
<protein>
    <recommendedName>
        <fullName evidence="4">ABC transporter permease</fullName>
    </recommendedName>
</protein>
<keyword evidence="1" id="KW-0812">Transmembrane</keyword>
<feature type="transmembrane region" description="Helical" evidence="1">
    <location>
        <begin position="173"/>
        <end position="191"/>
    </location>
</feature>
<evidence type="ECO:0000313" key="3">
    <source>
        <dbReference type="Proteomes" id="UP001201161"/>
    </source>
</evidence>
<dbReference type="Proteomes" id="UP001201161">
    <property type="component" value="Unassembled WGS sequence"/>
</dbReference>
<feature type="transmembrane region" description="Helical" evidence="1">
    <location>
        <begin position="285"/>
        <end position="305"/>
    </location>
</feature>